<organism evidence="6 7">
    <name type="scientific">Allacma fusca</name>
    <dbReference type="NCBI Taxonomy" id="39272"/>
    <lineage>
        <taxon>Eukaryota</taxon>
        <taxon>Metazoa</taxon>
        <taxon>Ecdysozoa</taxon>
        <taxon>Arthropoda</taxon>
        <taxon>Hexapoda</taxon>
        <taxon>Collembola</taxon>
        <taxon>Symphypleona</taxon>
        <taxon>Sminthuridae</taxon>
        <taxon>Allacma</taxon>
    </lineage>
</organism>
<evidence type="ECO:0000256" key="4">
    <source>
        <dbReference type="ARBA" id="ARBA00046052"/>
    </source>
</evidence>
<reference evidence="6" key="1">
    <citation type="submission" date="2021-06" db="EMBL/GenBank/DDBJ databases">
        <authorList>
            <person name="Hodson N. C."/>
            <person name="Mongue J. A."/>
            <person name="Jaron S. K."/>
        </authorList>
    </citation>
    <scope>NUCLEOTIDE SEQUENCE</scope>
</reference>
<dbReference type="EMBL" id="CAJVCH010160221">
    <property type="protein sequence ID" value="CAG7728218.1"/>
    <property type="molecule type" value="Genomic_DNA"/>
</dbReference>
<dbReference type="GO" id="GO:0030008">
    <property type="term" value="C:TRAPP complex"/>
    <property type="evidence" value="ECO:0007669"/>
    <property type="project" value="InterPro"/>
</dbReference>
<dbReference type="OrthoDB" id="246406at2759"/>
<evidence type="ECO:0000256" key="2">
    <source>
        <dbReference type="ARBA" id="ARBA00022892"/>
    </source>
</evidence>
<accession>A0A8J2K284</accession>
<sequence>MDGITKTVLSFSPLTLVRVVYPKLHSYELQYFSNRTFQSFYPYGNSNHIEVETERTFTYPMDIKLTFKNHRTSVAFGQRDGIFVGQTLLSVNGIPVEENRIRNEKLDDVFEFLSKPENYPVTCRFGRARLESNENLAVGSVFYSVFALASQLSPELHSSGIQYLETETFKLHCLQTLTGVKFFLISDPKLQGMDVVVRKIYELYSDYVLKNPFYSLDQPIRLQPDLYLLSVTDPGRFVFDIFGTPRKMASRCLQPIFVTDDISLANDRGLFLLYGIHPPPCIKVDGVVKKPALYYTNDKVRKNTGEDEYMKEDRTRSESCTVLLFVLVLVLIDCNLVRGDFKFRRIIIPRIDVGH</sequence>
<comment type="subunit">
    <text evidence="5">Component of the multisubunit TRAPP (transport protein particle) complex, which includes at least TRAPPC2, TRAPPC2L, TRAPPC3, TRAPPC3L, TRAPPC4, TRAPPC5, TRAPPC8, TRAPPC9, TRAPPC10, TRAPPC11 and TRAPPC12. Interacts with SDC2.</text>
</comment>
<dbReference type="PANTHER" id="PTHR23249:SF15">
    <property type="entry name" value="TRAFFICKING PROTEIN PARTICLE COMPLEX SUBUNIT 4"/>
    <property type="match status" value="1"/>
</dbReference>
<protein>
    <recommendedName>
        <fullName evidence="3">Trafficking protein particle complex subunit 4</fullName>
    </recommendedName>
</protein>
<keyword evidence="1" id="KW-0813">Transport</keyword>
<dbReference type="Proteomes" id="UP000708208">
    <property type="component" value="Unassembled WGS sequence"/>
</dbReference>
<comment type="function">
    <text evidence="4">Core component of the TRAPP complexes which has a function of guanine nucleotide exchange factor activity for Rab1 GTPase. Plays a role in vesicular transport from endoplasmic reticulum to Golgi and autophagy. May play a role in dendrite postsynaptic membrane trafficking.</text>
</comment>
<dbReference type="InterPro" id="IPR007233">
    <property type="entry name" value="TRAPPC"/>
</dbReference>
<keyword evidence="7" id="KW-1185">Reference proteome</keyword>
<dbReference type="GO" id="GO:0005737">
    <property type="term" value="C:cytoplasm"/>
    <property type="evidence" value="ECO:0007669"/>
    <property type="project" value="GOC"/>
</dbReference>
<dbReference type="CDD" id="cd14856">
    <property type="entry name" value="TRAPPC4_synbindin"/>
    <property type="match status" value="1"/>
</dbReference>
<evidence type="ECO:0000256" key="5">
    <source>
        <dbReference type="ARBA" id="ARBA00046941"/>
    </source>
</evidence>
<dbReference type="SMART" id="SM01399">
    <property type="entry name" value="Sybindin"/>
    <property type="match status" value="1"/>
</dbReference>
<evidence type="ECO:0000313" key="7">
    <source>
        <dbReference type="Proteomes" id="UP000708208"/>
    </source>
</evidence>
<proteinExistence type="predicted"/>
<comment type="caution">
    <text evidence="6">The sequence shown here is derived from an EMBL/GenBank/DDBJ whole genome shotgun (WGS) entry which is preliminary data.</text>
</comment>
<dbReference type="Pfam" id="PF04099">
    <property type="entry name" value="Sybindin"/>
    <property type="match status" value="1"/>
</dbReference>
<gene>
    <name evidence="6" type="ORF">AFUS01_LOCUS17016</name>
</gene>
<keyword evidence="2" id="KW-0931">ER-Golgi transport</keyword>
<name>A0A8J2K284_9HEXA</name>
<dbReference type="GO" id="GO:0006888">
    <property type="term" value="P:endoplasmic reticulum to Golgi vesicle-mediated transport"/>
    <property type="evidence" value="ECO:0007669"/>
    <property type="project" value="TreeGrafter"/>
</dbReference>
<dbReference type="PANTHER" id="PTHR23249">
    <property type="entry name" value="TRAFFICKING PROTEIN PARTICLE COMPLEX SUBUNIT"/>
    <property type="match status" value="1"/>
</dbReference>
<evidence type="ECO:0000256" key="1">
    <source>
        <dbReference type="ARBA" id="ARBA00022448"/>
    </source>
</evidence>
<dbReference type="AlphaFoldDB" id="A0A8J2K284"/>
<evidence type="ECO:0000256" key="3">
    <source>
        <dbReference type="ARBA" id="ARBA00039791"/>
    </source>
</evidence>
<evidence type="ECO:0000313" key="6">
    <source>
        <dbReference type="EMBL" id="CAG7728218.1"/>
    </source>
</evidence>